<keyword evidence="6" id="KW-1185">Reference proteome</keyword>
<dbReference type="EMBL" id="AQQY01000009">
    <property type="protein sequence ID" value="KCV81337.1"/>
    <property type="molecule type" value="Genomic_DNA"/>
</dbReference>
<dbReference type="GO" id="GO:0005829">
    <property type="term" value="C:cytosol"/>
    <property type="evidence" value="ECO:0007669"/>
    <property type="project" value="TreeGrafter"/>
</dbReference>
<proteinExistence type="predicted"/>
<accession>A0A058ZJH3</accession>
<dbReference type="PANTHER" id="PTHR47894:SF4">
    <property type="entry name" value="HTH-TYPE TRANSCRIPTIONAL REGULATOR GADX"/>
    <property type="match status" value="1"/>
</dbReference>
<dbReference type="InterPro" id="IPR018062">
    <property type="entry name" value="HTH_AraC-typ_CS"/>
</dbReference>
<dbReference type="PROSITE" id="PS00041">
    <property type="entry name" value="HTH_ARAC_FAMILY_1"/>
    <property type="match status" value="1"/>
</dbReference>
<reference evidence="5 6" key="1">
    <citation type="submission" date="2013-04" db="EMBL/GenBank/DDBJ databases">
        <title>Shimia sp. 22II-S11-Z10 Genome Sequencing.</title>
        <authorList>
            <person name="Lai Q."/>
            <person name="Li G."/>
            <person name="Shao Z."/>
        </authorList>
    </citation>
    <scope>NUCLEOTIDE SEQUENCE [LARGE SCALE GENOMIC DNA]</scope>
    <source>
        <strain evidence="6">22II-S11-Z10</strain>
    </source>
</reference>
<gene>
    <name evidence="5" type="ORF">ATO10_13074</name>
</gene>
<evidence type="ECO:0000256" key="3">
    <source>
        <dbReference type="ARBA" id="ARBA00023163"/>
    </source>
</evidence>
<dbReference type="InterPro" id="IPR009057">
    <property type="entry name" value="Homeodomain-like_sf"/>
</dbReference>
<dbReference type="SUPFAM" id="SSF46689">
    <property type="entry name" value="Homeodomain-like"/>
    <property type="match status" value="1"/>
</dbReference>
<evidence type="ECO:0000313" key="5">
    <source>
        <dbReference type="EMBL" id="KCV81337.1"/>
    </source>
</evidence>
<dbReference type="PROSITE" id="PS01124">
    <property type="entry name" value="HTH_ARAC_FAMILY_2"/>
    <property type="match status" value="1"/>
</dbReference>
<dbReference type="PANTHER" id="PTHR47894">
    <property type="entry name" value="HTH-TYPE TRANSCRIPTIONAL REGULATOR GADX"/>
    <property type="match status" value="1"/>
</dbReference>
<sequence>MEIIRSNAVGSVQAREQRNIQLDALKEEIRLRRGGLRQDLMQCELGVQSCINPQGIRSVAFHKPAALLVLSGRKEIHFGSQAVVARAGDILFVPAEAEVWMGKYPDTDSGEYHGLGLRFDLDTQNQFRSTYGKYLDSWTLNPTWCHRASDAVMSWITDWLAWSRRYPSPAHLHRHRLVELLLILAQEGVAGNLLLNGSPSLRRRAAQFIALDPARNWRLKDVCDLLGMSETALRRKLRAEETGFRTLLEEVRLMSGLAMVQEGDLPIGRIADAVGYQSQSRFTERFKQRFGVTPSQLRSGQLVPRQTAQVLPGSGEI</sequence>
<evidence type="ECO:0000256" key="1">
    <source>
        <dbReference type="ARBA" id="ARBA00023015"/>
    </source>
</evidence>
<evidence type="ECO:0000256" key="2">
    <source>
        <dbReference type="ARBA" id="ARBA00023125"/>
    </source>
</evidence>
<dbReference type="Pfam" id="PF12833">
    <property type="entry name" value="HTH_18"/>
    <property type="match status" value="1"/>
</dbReference>
<dbReference type="RefSeq" id="WP_051598142.1">
    <property type="nucleotide sequence ID" value="NZ_AQQY01000009.1"/>
</dbReference>
<dbReference type="GO" id="GO:0003700">
    <property type="term" value="F:DNA-binding transcription factor activity"/>
    <property type="evidence" value="ECO:0007669"/>
    <property type="project" value="InterPro"/>
</dbReference>
<dbReference type="InterPro" id="IPR018060">
    <property type="entry name" value="HTH_AraC"/>
</dbReference>
<keyword evidence="3" id="KW-0804">Transcription</keyword>
<keyword evidence="2" id="KW-0238">DNA-binding</keyword>
<dbReference type="eggNOG" id="COG2207">
    <property type="taxonomic scope" value="Bacteria"/>
</dbReference>
<dbReference type="PRINTS" id="PR00032">
    <property type="entry name" value="HTHARAC"/>
</dbReference>
<dbReference type="Proteomes" id="UP000024836">
    <property type="component" value="Unassembled WGS sequence"/>
</dbReference>
<name>A0A058ZJH3_9RHOB</name>
<dbReference type="PATRIC" id="fig|1461693.3.peg.2650"/>
<feature type="domain" description="HTH araC/xylS-type" evidence="4">
    <location>
        <begin position="203"/>
        <end position="300"/>
    </location>
</feature>
<organism evidence="5 6">
    <name type="scientific">Actibacterium atlanticum</name>
    <dbReference type="NCBI Taxonomy" id="1461693"/>
    <lineage>
        <taxon>Bacteria</taxon>
        <taxon>Pseudomonadati</taxon>
        <taxon>Pseudomonadota</taxon>
        <taxon>Alphaproteobacteria</taxon>
        <taxon>Rhodobacterales</taxon>
        <taxon>Roseobacteraceae</taxon>
        <taxon>Actibacterium</taxon>
    </lineage>
</organism>
<dbReference type="GO" id="GO:0000976">
    <property type="term" value="F:transcription cis-regulatory region binding"/>
    <property type="evidence" value="ECO:0007669"/>
    <property type="project" value="TreeGrafter"/>
</dbReference>
<dbReference type="OrthoDB" id="252470at2"/>
<dbReference type="InterPro" id="IPR020449">
    <property type="entry name" value="Tscrpt_reg_AraC-type_HTH"/>
</dbReference>
<dbReference type="SMART" id="SM00342">
    <property type="entry name" value="HTH_ARAC"/>
    <property type="match status" value="1"/>
</dbReference>
<dbReference type="InterPro" id="IPR037923">
    <property type="entry name" value="HTH-like"/>
</dbReference>
<evidence type="ECO:0000313" key="6">
    <source>
        <dbReference type="Proteomes" id="UP000024836"/>
    </source>
</evidence>
<dbReference type="AlphaFoldDB" id="A0A058ZJH3"/>
<dbReference type="Gene3D" id="1.10.10.60">
    <property type="entry name" value="Homeodomain-like"/>
    <property type="match status" value="1"/>
</dbReference>
<comment type="caution">
    <text evidence="5">The sequence shown here is derived from an EMBL/GenBank/DDBJ whole genome shotgun (WGS) entry which is preliminary data.</text>
</comment>
<protein>
    <submittedName>
        <fullName evidence="5">AraC family transcriptional regulator</fullName>
    </submittedName>
</protein>
<dbReference type="SUPFAM" id="SSF51215">
    <property type="entry name" value="Regulatory protein AraC"/>
    <property type="match status" value="1"/>
</dbReference>
<keyword evidence="1" id="KW-0805">Transcription regulation</keyword>
<dbReference type="STRING" id="1461693.ATO10_13074"/>
<evidence type="ECO:0000259" key="4">
    <source>
        <dbReference type="PROSITE" id="PS01124"/>
    </source>
</evidence>